<accession>A0ABT3CXU5</accession>
<dbReference type="InterPro" id="IPR013766">
    <property type="entry name" value="Thioredoxin_domain"/>
</dbReference>
<dbReference type="InterPro" id="IPR000866">
    <property type="entry name" value="AhpC/TSA"/>
</dbReference>
<evidence type="ECO:0000313" key="3">
    <source>
        <dbReference type="Proteomes" id="UP001300692"/>
    </source>
</evidence>
<dbReference type="SUPFAM" id="SSF52833">
    <property type="entry name" value="Thioredoxin-like"/>
    <property type="match status" value="1"/>
</dbReference>
<dbReference type="PROSITE" id="PS51352">
    <property type="entry name" value="THIOREDOXIN_2"/>
    <property type="match status" value="1"/>
</dbReference>
<dbReference type="RefSeq" id="WP_264139298.1">
    <property type="nucleotide sequence ID" value="NZ_JAOYOD010000001.1"/>
</dbReference>
<dbReference type="Gene3D" id="3.40.30.10">
    <property type="entry name" value="Glutaredoxin"/>
    <property type="match status" value="1"/>
</dbReference>
<feature type="domain" description="Thioredoxin" evidence="1">
    <location>
        <begin position="3"/>
        <end position="183"/>
    </location>
</feature>
<keyword evidence="3" id="KW-1185">Reference proteome</keyword>
<evidence type="ECO:0000259" key="1">
    <source>
        <dbReference type="PROSITE" id="PS51352"/>
    </source>
</evidence>
<sequence>MKLSAGQQAPSFSTSDIHGNPVELKSYAGKKVLLSFFRDVSCPFCNLRIRELMKHKEEWEAKGLHMIFFLDSTAEEIKASPFHNKLDGLPVIGDQSFEVYSIYGVEKSLGKMIKTFTRQGSISALKEGGKIEGGKSAKASMNLIPADFFIDEDQKIVVANYGQHIRDHIKVEEIEKFANQVLA</sequence>
<dbReference type="Proteomes" id="UP001300692">
    <property type="component" value="Unassembled WGS sequence"/>
</dbReference>
<comment type="caution">
    <text evidence="2">The sequence shown here is derived from an EMBL/GenBank/DDBJ whole genome shotgun (WGS) entry which is preliminary data.</text>
</comment>
<dbReference type="InterPro" id="IPR036249">
    <property type="entry name" value="Thioredoxin-like_sf"/>
</dbReference>
<proteinExistence type="predicted"/>
<protein>
    <submittedName>
        <fullName evidence="2">Redoxin domain-containing protein</fullName>
    </submittedName>
</protein>
<gene>
    <name evidence="2" type="ORF">N7U62_17240</name>
</gene>
<reference evidence="2 3" key="1">
    <citation type="submission" date="2022-10" db="EMBL/GenBank/DDBJ databases">
        <title>Comparative genomics and taxonomic characterization of three novel marine species of genus Reichenbachiella exhibiting antioxidant and polysaccharide degradation activities.</title>
        <authorList>
            <person name="Muhammad N."/>
            <person name="Lee Y.-J."/>
            <person name="Ko J."/>
            <person name="Kim S.-G."/>
        </authorList>
    </citation>
    <scope>NUCLEOTIDE SEQUENCE [LARGE SCALE GENOMIC DNA]</scope>
    <source>
        <strain evidence="2 3">ABR2-5</strain>
    </source>
</reference>
<organism evidence="2 3">
    <name type="scientific">Reichenbachiella ulvae</name>
    <dbReference type="NCBI Taxonomy" id="2980104"/>
    <lineage>
        <taxon>Bacteria</taxon>
        <taxon>Pseudomonadati</taxon>
        <taxon>Bacteroidota</taxon>
        <taxon>Cytophagia</taxon>
        <taxon>Cytophagales</taxon>
        <taxon>Reichenbachiellaceae</taxon>
        <taxon>Reichenbachiella</taxon>
    </lineage>
</organism>
<dbReference type="EMBL" id="JAOYOD010000001">
    <property type="protein sequence ID" value="MCV9388432.1"/>
    <property type="molecule type" value="Genomic_DNA"/>
</dbReference>
<dbReference type="Pfam" id="PF00578">
    <property type="entry name" value="AhpC-TSA"/>
    <property type="match status" value="1"/>
</dbReference>
<evidence type="ECO:0000313" key="2">
    <source>
        <dbReference type="EMBL" id="MCV9388432.1"/>
    </source>
</evidence>
<name>A0ABT3CXU5_9BACT</name>